<keyword evidence="1" id="KW-0732">Signal</keyword>
<organism evidence="2 3">
    <name type="scientific">Nonomuraea ferruginea</name>
    <dbReference type="NCBI Taxonomy" id="46174"/>
    <lineage>
        <taxon>Bacteria</taxon>
        <taxon>Bacillati</taxon>
        <taxon>Actinomycetota</taxon>
        <taxon>Actinomycetes</taxon>
        <taxon>Streptosporangiales</taxon>
        <taxon>Streptosporangiaceae</taxon>
        <taxon>Nonomuraea</taxon>
    </lineage>
</organism>
<keyword evidence="3" id="KW-1185">Reference proteome</keyword>
<evidence type="ECO:0000256" key="1">
    <source>
        <dbReference type="SAM" id="SignalP"/>
    </source>
</evidence>
<proteinExistence type="predicted"/>
<reference evidence="2 3" key="1">
    <citation type="submission" date="2022-11" db="EMBL/GenBank/DDBJ databases">
        <title>Nonomuraea corallina sp. nov., a new species of the genus Nonomuraea isolated from sea side sediment in Thai sea.</title>
        <authorList>
            <person name="Ngamcharungchit C."/>
            <person name="Matsumoto A."/>
            <person name="Suriyachadkun C."/>
            <person name="Panbangred W."/>
            <person name="Inahashi Y."/>
            <person name="Intra B."/>
        </authorList>
    </citation>
    <scope>NUCLEOTIDE SEQUENCE [LARGE SCALE GENOMIC DNA]</scope>
    <source>
        <strain evidence="2 3">DSM 43553</strain>
    </source>
</reference>
<comment type="caution">
    <text evidence="2">The sequence shown here is derived from an EMBL/GenBank/DDBJ whole genome shotgun (WGS) entry which is preliminary data.</text>
</comment>
<dbReference type="EMBL" id="JAPNUD010000071">
    <property type="protein sequence ID" value="MDA0643615.1"/>
    <property type="molecule type" value="Genomic_DNA"/>
</dbReference>
<evidence type="ECO:0000313" key="3">
    <source>
        <dbReference type="Proteomes" id="UP001212498"/>
    </source>
</evidence>
<dbReference type="Proteomes" id="UP001212498">
    <property type="component" value="Unassembled WGS sequence"/>
</dbReference>
<protein>
    <submittedName>
        <fullName evidence="2">Polysaccharide lyase</fullName>
    </submittedName>
</protein>
<gene>
    <name evidence="2" type="ORF">OUY24_23560</name>
</gene>
<keyword evidence="2" id="KW-0456">Lyase</keyword>
<dbReference type="Pfam" id="PF14099">
    <property type="entry name" value="Polysacc_lyase"/>
    <property type="match status" value="1"/>
</dbReference>
<dbReference type="InterPro" id="IPR025975">
    <property type="entry name" value="Polysacc_lyase"/>
</dbReference>
<dbReference type="GO" id="GO:0016829">
    <property type="term" value="F:lyase activity"/>
    <property type="evidence" value="ECO:0007669"/>
    <property type="project" value="UniProtKB-KW"/>
</dbReference>
<dbReference type="Gene3D" id="2.60.120.200">
    <property type="match status" value="1"/>
</dbReference>
<name>A0ABT4T2I3_9ACTN</name>
<evidence type="ECO:0000313" key="2">
    <source>
        <dbReference type="EMBL" id="MDA0643615.1"/>
    </source>
</evidence>
<feature type="signal peptide" evidence="1">
    <location>
        <begin position="1"/>
        <end position="28"/>
    </location>
</feature>
<dbReference type="RefSeq" id="WP_271277848.1">
    <property type="nucleotide sequence ID" value="NZ_BAABFD010000004.1"/>
</dbReference>
<accession>A0ABT4T2I3</accession>
<sequence length="279" mass="30707">MGKPRQITAAALAVAGLTTAGAPAPASAELAAAAPFRVDYENGAHPKVGLNECCSHSIKVDDLPRTGEYAVRSVLKYGDPKVAGSTRAESHTLHAKETHFRSGDTVYYGFSVYLLSTWQRDSREDIVFQWKPWSDACETGKFPSAFLSVQPSGKWRLRVNSDGNACSTPESVRKTSFDLADVKPGQWHDFVFRFTWSHGSQGKIDGWYQTHKNPGWRKVLTAGGPNTFNDDKTTSGYLKWGIYKPAWASGKTDVDSRTIFHDNIAVGRTFSEVNPASTR</sequence>
<feature type="chain" id="PRO_5047294705" evidence="1">
    <location>
        <begin position="29"/>
        <end position="279"/>
    </location>
</feature>